<dbReference type="Pfam" id="PF09438">
    <property type="entry name" value="DUF2017"/>
    <property type="match status" value="1"/>
</dbReference>
<dbReference type="Proteomes" id="UP000237983">
    <property type="component" value="Unassembled WGS sequence"/>
</dbReference>
<comment type="caution">
    <text evidence="1">The sequence shown here is derived from an EMBL/GenBank/DDBJ whole genome shotgun (WGS) entry which is preliminary data.</text>
</comment>
<name>A0A2T0VIL5_9MICO</name>
<dbReference type="EMBL" id="PVTL01000001">
    <property type="protein sequence ID" value="PRY70062.1"/>
    <property type="molecule type" value="Genomic_DNA"/>
</dbReference>
<sequence>MNGFAQSSAGTSTASFSAEEARILSDLVGQLADLIERRGAPGADPALDRLLPAGYRDSEQDAAEFRRFTESDLADAKVRNARAVLLDLSRPARNRKQVVELDGEGLGAWLRTLTDLRLTLGARLAVERDGTMPSDADPMTVAIYEWLGFLQETLVESTS</sequence>
<dbReference type="AlphaFoldDB" id="A0A2T0VIL5"/>
<dbReference type="RefSeq" id="WP_106208913.1">
    <property type="nucleotide sequence ID" value="NZ_PVTL01000001.1"/>
</dbReference>
<organism evidence="1 2">
    <name type="scientific">Glaciihabitans tibetensis</name>
    <dbReference type="NCBI Taxonomy" id="1266600"/>
    <lineage>
        <taxon>Bacteria</taxon>
        <taxon>Bacillati</taxon>
        <taxon>Actinomycetota</taxon>
        <taxon>Actinomycetes</taxon>
        <taxon>Micrococcales</taxon>
        <taxon>Microbacteriaceae</taxon>
        <taxon>Glaciihabitans</taxon>
    </lineage>
</organism>
<gene>
    <name evidence="1" type="ORF">B0I08_101185</name>
</gene>
<protein>
    <submittedName>
        <fullName evidence="1">Uncharacterized protein DUF2017</fullName>
    </submittedName>
</protein>
<dbReference type="OrthoDB" id="3268479at2"/>
<evidence type="ECO:0000313" key="2">
    <source>
        <dbReference type="Proteomes" id="UP000237983"/>
    </source>
</evidence>
<proteinExistence type="predicted"/>
<reference evidence="1 2" key="1">
    <citation type="submission" date="2018-03" db="EMBL/GenBank/DDBJ databases">
        <title>Genomic Encyclopedia of Type Strains, Phase III (KMG-III): the genomes of soil and plant-associated and newly described type strains.</title>
        <authorList>
            <person name="Whitman W."/>
        </authorList>
    </citation>
    <scope>NUCLEOTIDE SEQUENCE [LARGE SCALE GENOMIC DNA]</scope>
    <source>
        <strain evidence="1 2">CGMCC 1.12484</strain>
    </source>
</reference>
<keyword evidence="2" id="KW-1185">Reference proteome</keyword>
<evidence type="ECO:0000313" key="1">
    <source>
        <dbReference type="EMBL" id="PRY70062.1"/>
    </source>
</evidence>
<accession>A0A2T0VIL5</accession>
<dbReference type="InterPro" id="IPR018561">
    <property type="entry name" value="AosR"/>
</dbReference>